<feature type="transmembrane region" description="Helical" evidence="11">
    <location>
        <begin position="157"/>
        <end position="177"/>
    </location>
</feature>
<evidence type="ECO:0000313" key="13">
    <source>
        <dbReference type="EMBL" id="THH32694.1"/>
    </source>
</evidence>
<dbReference type="InterPro" id="IPR005829">
    <property type="entry name" value="Sugar_transporter_CS"/>
</dbReference>
<evidence type="ECO:0000256" key="8">
    <source>
        <dbReference type="ARBA" id="ARBA00049119"/>
    </source>
</evidence>
<protein>
    <recommendedName>
        <fullName evidence="12">Major facilitator superfamily (MFS) profile domain-containing protein</fullName>
    </recommendedName>
</protein>
<feature type="transmembrane region" description="Helical" evidence="11">
    <location>
        <begin position="127"/>
        <end position="145"/>
    </location>
</feature>
<dbReference type="InterPro" id="IPR020846">
    <property type="entry name" value="MFS_dom"/>
</dbReference>
<evidence type="ECO:0000256" key="6">
    <source>
        <dbReference type="ARBA" id="ARBA00022989"/>
    </source>
</evidence>
<dbReference type="Pfam" id="PF00083">
    <property type="entry name" value="Sugar_tr"/>
    <property type="match status" value="1"/>
</dbReference>
<dbReference type="CDD" id="cd17356">
    <property type="entry name" value="MFS_HXT"/>
    <property type="match status" value="1"/>
</dbReference>
<name>A0A4S4N1B2_9APHY</name>
<comment type="catalytic activity">
    <reaction evidence="8">
        <text>myo-inositol(out) + H(+)(out) = myo-inositol(in) + H(+)(in)</text>
        <dbReference type="Rhea" id="RHEA:60364"/>
        <dbReference type="ChEBI" id="CHEBI:15378"/>
        <dbReference type="ChEBI" id="CHEBI:17268"/>
    </reaction>
</comment>
<evidence type="ECO:0000256" key="1">
    <source>
        <dbReference type="ARBA" id="ARBA00004141"/>
    </source>
</evidence>
<gene>
    <name evidence="13" type="ORF">EUX98_g1545</name>
</gene>
<feature type="transmembrane region" description="Helical" evidence="11">
    <location>
        <begin position="377"/>
        <end position="402"/>
    </location>
</feature>
<dbReference type="GO" id="GO:0005886">
    <property type="term" value="C:plasma membrane"/>
    <property type="evidence" value="ECO:0007669"/>
    <property type="project" value="TreeGrafter"/>
</dbReference>
<feature type="region of interest" description="Disordered" evidence="10">
    <location>
        <begin position="523"/>
        <end position="548"/>
    </location>
</feature>
<feature type="transmembrane region" description="Helical" evidence="11">
    <location>
        <begin position="343"/>
        <end position="365"/>
    </location>
</feature>
<dbReference type="Gene3D" id="1.20.1250.20">
    <property type="entry name" value="MFS general substrate transporter like domains"/>
    <property type="match status" value="1"/>
</dbReference>
<evidence type="ECO:0000256" key="2">
    <source>
        <dbReference type="ARBA" id="ARBA00010992"/>
    </source>
</evidence>
<dbReference type="Proteomes" id="UP000308730">
    <property type="component" value="Unassembled WGS sequence"/>
</dbReference>
<evidence type="ECO:0000259" key="12">
    <source>
        <dbReference type="PROSITE" id="PS50850"/>
    </source>
</evidence>
<evidence type="ECO:0000256" key="4">
    <source>
        <dbReference type="ARBA" id="ARBA00022597"/>
    </source>
</evidence>
<feature type="transmembrane region" description="Helical" evidence="11">
    <location>
        <begin position="441"/>
        <end position="462"/>
    </location>
</feature>
<dbReference type="InterPro" id="IPR005828">
    <property type="entry name" value="MFS_sugar_transport-like"/>
</dbReference>
<evidence type="ECO:0000256" key="11">
    <source>
        <dbReference type="SAM" id="Phobius"/>
    </source>
</evidence>
<organism evidence="13 14">
    <name type="scientific">Antrodiella citrinella</name>
    <dbReference type="NCBI Taxonomy" id="2447956"/>
    <lineage>
        <taxon>Eukaryota</taxon>
        <taxon>Fungi</taxon>
        <taxon>Dikarya</taxon>
        <taxon>Basidiomycota</taxon>
        <taxon>Agaricomycotina</taxon>
        <taxon>Agaricomycetes</taxon>
        <taxon>Polyporales</taxon>
        <taxon>Steccherinaceae</taxon>
        <taxon>Antrodiella</taxon>
    </lineage>
</organism>
<feature type="transmembrane region" description="Helical" evidence="11">
    <location>
        <begin position="189"/>
        <end position="208"/>
    </location>
</feature>
<dbReference type="AlphaFoldDB" id="A0A4S4N1B2"/>
<dbReference type="InterPro" id="IPR036259">
    <property type="entry name" value="MFS_trans_sf"/>
</dbReference>
<dbReference type="EMBL" id="SGPM01000017">
    <property type="protein sequence ID" value="THH32694.1"/>
    <property type="molecule type" value="Genomic_DNA"/>
</dbReference>
<evidence type="ECO:0000256" key="3">
    <source>
        <dbReference type="ARBA" id="ARBA00022448"/>
    </source>
</evidence>
<dbReference type="OrthoDB" id="5141738at2759"/>
<reference evidence="13 14" key="1">
    <citation type="submission" date="2019-02" db="EMBL/GenBank/DDBJ databases">
        <title>Genome sequencing of the rare red list fungi Antrodiella citrinella (Flaviporus citrinellus).</title>
        <authorList>
            <person name="Buettner E."/>
            <person name="Kellner H."/>
        </authorList>
    </citation>
    <scope>NUCLEOTIDE SEQUENCE [LARGE SCALE GENOMIC DNA]</scope>
    <source>
        <strain evidence="13 14">DSM 108506</strain>
    </source>
</reference>
<comment type="subcellular location">
    <subcellularLocation>
        <location evidence="1">Membrane</location>
        <topology evidence="1">Multi-pass membrane protein</topology>
    </subcellularLocation>
</comment>
<feature type="transmembrane region" description="Helical" evidence="11">
    <location>
        <begin position="281"/>
        <end position="303"/>
    </location>
</feature>
<accession>A0A4S4N1B2</accession>
<dbReference type="PANTHER" id="PTHR48022:SF75">
    <property type="entry name" value="GALACTOSE TRANSPORTER-RELATED"/>
    <property type="match status" value="1"/>
</dbReference>
<feature type="transmembrane region" description="Helical" evidence="11">
    <location>
        <begin position="67"/>
        <end position="86"/>
    </location>
</feature>
<evidence type="ECO:0000313" key="14">
    <source>
        <dbReference type="Proteomes" id="UP000308730"/>
    </source>
</evidence>
<feature type="transmembrane region" description="Helical" evidence="11">
    <location>
        <begin position="12"/>
        <end position="30"/>
    </location>
</feature>
<evidence type="ECO:0000256" key="9">
    <source>
        <dbReference type="RuleBase" id="RU003346"/>
    </source>
</evidence>
<dbReference type="GO" id="GO:0005351">
    <property type="term" value="F:carbohydrate:proton symporter activity"/>
    <property type="evidence" value="ECO:0007669"/>
    <property type="project" value="TreeGrafter"/>
</dbReference>
<dbReference type="FunFam" id="1.20.1250.20:FF:000044">
    <property type="entry name" value="Hexose transporter Hxt3p"/>
    <property type="match status" value="1"/>
</dbReference>
<dbReference type="NCBIfam" id="TIGR00879">
    <property type="entry name" value="SP"/>
    <property type="match status" value="1"/>
</dbReference>
<proteinExistence type="inferred from homology"/>
<dbReference type="PRINTS" id="PR00171">
    <property type="entry name" value="SUGRTRNSPORT"/>
</dbReference>
<evidence type="ECO:0000256" key="10">
    <source>
        <dbReference type="SAM" id="MobiDB-lite"/>
    </source>
</evidence>
<keyword evidence="6 11" id="KW-1133">Transmembrane helix</keyword>
<dbReference type="InterPro" id="IPR050360">
    <property type="entry name" value="MFS_Sugar_Transporters"/>
</dbReference>
<feature type="domain" description="Major facilitator superfamily (MFS) profile" evidence="12">
    <location>
        <begin position="17"/>
        <end position="466"/>
    </location>
</feature>
<dbReference type="PROSITE" id="PS50850">
    <property type="entry name" value="MFS"/>
    <property type="match status" value="1"/>
</dbReference>
<evidence type="ECO:0000256" key="7">
    <source>
        <dbReference type="ARBA" id="ARBA00023136"/>
    </source>
</evidence>
<feature type="transmembrane region" description="Helical" evidence="11">
    <location>
        <begin position="414"/>
        <end position="435"/>
    </location>
</feature>
<dbReference type="PANTHER" id="PTHR48022">
    <property type="entry name" value="PLASTIDIC GLUCOSE TRANSPORTER 4"/>
    <property type="match status" value="1"/>
</dbReference>
<keyword evidence="3 9" id="KW-0813">Transport</keyword>
<dbReference type="PROSITE" id="PS00216">
    <property type="entry name" value="SUGAR_TRANSPORT_1"/>
    <property type="match status" value="2"/>
</dbReference>
<dbReference type="PROSITE" id="PS00217">
    <property type="entry name" value="SUGAR_TRANSPORT_2"/>
    <property type="match status" value="1"/>
</dbReference>
<dbReference type="InterPro" id="IPR003663">
    <property type="entry name" value="Sugar/inositol_transpt"/>
</dbReference>
<feature type="transmembrane region" description="Helical" evidence="11">
    <location>
        <begin position="315"/>
        <end position="336"/>
    </location>
</feature>
<keyword evidence="7 11" id="KW-0472">Membrane</keyword>
<keyword evidence="5 11" id="KW-0812">Transmembrane</keyword>
<dbReference type="SUPFAM" id="SSF103473">
    <property type="entry name" value="MFS general substrate transporter"/>
    <property type="match status" value="1"/>
</dbReference>
<sequence length="548" mass="59968">MAFYIQGVPVGYMAIMLAVLASMGGFIFGYDTGQISDIMLMPDFLLRFGTCTSTTDSSQCHFTDVRAGLIVALLSIGTLIGALIGAKVADAVGRRRAMSSECAIFIIGVIIQITSNHVWAQFAVGRLISGLGIGALSAAVPMYQAETAPPQIRGTLTATYQLFITFGILVAYCISIGTRDINGSGSWRTVVGIGLLWASILGVGILFMPESPRWLGARGRFDEAKISLARARGIPADEADSNWKIHRELSDMRAALEYEGKVKAGWVDCFKPKQKQLYRTFLVMTLQMFQQLTGANYFFYYGATIFVSVGIQDSFVTQIILGAVNFVCTFGGMYVMERYGRRMPLIVGGIWQSAWLFVFAAAGTAKDPTNNPNIGKLMIVSACLFILGYAMTWAPGVWILTGETFPTRTRSMQAALAAGSNWLWNFLLAFFTPFIVKSIKFRYGFVFAACNLTGAVIVYFFLYESSDLSLEDVDAMYCDPTCKPWTSRSWAPEGFTSRADVAEHKKADKGFIGMEEARLERGEENGAVAGADYPSEKASNRNNAARVV</sequence>
<comment type="caution">
    <text evidence="13">The sequence shown here is derived from an EMBL/GenBank/DDBJ whole genome shotgun (WGS) entry which is preliminary data.</text>
</comment>
<keyword evidence="14" id="KW-1185">Reference proteome</keyword>
<keyword evidence="4" id="KW-0762">Sugar transport</keyword>
<comment type="similarity">
    <text evidence="2 9">Belongs to the major facilitator superfamily. Sugar transporter (TC 2.A.1.1) family.</text>
</comment>
<evidence type="ECO:0000256" key="5">
    <source>
        <dbReference type="ARBA" id="ARBA00022692"/>
    </source>
</evidence>